<dbReference type="Proteomes" id="UP001151760">
    <property type="component" value="Unassembled WGS sequence"/>
</dbReference>
<accession>A0ABQ5AKW0</accession>
<evidence type="ECO:0000256" key="1">
    <source>
        <dbReference type="SAM" id="MobiDB-lite"/>
    </source>
</evidence>
<protein>
    <submittedName>
        <fullName evidence="2">Uncharacterized protein</fullName>
    </submittedName>
</protein>
<evidence type="ECO:0000313" key="2">
    <source>
        <dbReference type="EMBL" id="GJT02951.1"/>
    </source>
</evidence>
<reference evidence="2" key="1">
    <citation type="journal article" date="2022" name="Int. J. Mol. Sci.">
        <title>Draft Genome of Tanacetum Coccineum: Genomic Comparison of Closely Related Tanacetum-Family Plants.</title>
        <authorList>
            <person name="Yamashiro T."/>
            <person name="Shiraishi A."/>
            <person name="Nakayama K."/>
            <person name="Satake H."/>
        </authorList>
    </citation>
    <scope>NUCLEOTIDE SEQUENCE</scope>
</reference>
<evidence type="ECO:0000313" key="3">
    <source>
        <dbReference type="Proteomes" id="UP001151760"/>
    </source>
</evidence>
<keyword evidence="3" id="KW-1185">Reference proteome</keyword>
<sequence length="353" mass="40595">MDEQYLEVPLPLQCKDQEVPNADSGTDAEPLEQKPSRNSGESNIVKEKHDELVKQGLFTKSHSEGLVKEKTKVITDLKLKEEKDIDKMISMENQLKFLNEIVYKRSQSIQTIHIDSPMTNQSLANRLIPDREEILTLEEESRSKLNKDLVKPFDYTKLNKIVDQAWVKHSNDRLHLQNPTAQDMEILIKMCLMPLALKMQNDSFAFVYELKQEMHADVKIVPTSILFIVDSGMHKAQTGNLSRAVQFLKYHDKPGLLLEGLNHNLFSVGQFCDADLEVAFGNLFVSLEISGNYLTNRDNRELNSIQFIFKKPTLHHSNRVSWLKPHQLKHWCMASKTFSSHSTTSTSFKERCL</sequence>
<name>A0ABQ5AKW0_9ASTR</name>
<organism evidence="2 3">
    <name type="scientific">Tanacetum coccineum</name>
    <dbReference type="NCBI Taxonomy" id="301880"/>
    <lineage>
        <taxon>Eukaryota</taxon>
        <taxon>Viridiplantae</taxon>
        <taxon>Streptophyta</taxon>
        <taxon>Embryophyta</taxon>
        <taxon>Tracheophyta</taxon>
        <taxon>Spermatophyta</taxon>
        <taxon>Magnoliopsida</taxon>
        <taxon>eudicotyledons</taxon>
        <taxon>Gunneridae</taxon>
        <taxon>Pentapetalae</taxon>
        <taxon>asterids</taxon>
        <taxon>campanulids</taxon>
        <taxon>Asterales</taxon>
        <taxon>Asteraceae</taxon>
        <taxon>Asteroideae</taxon>
        <taxon>Anthemideae</taxon>
        <taxon>Anthemidinae</taxon>
        <taxon>Tanacetum</taxon>
    </lineage>
</organism>
<feature type="region of interest" description="Disordered" evidence="1">
    <location>
        <begin position="1"/>
        <end position="44"/>
    </location>
</feature>
<reference evidence="2" key="2">
    <citation type="submission" date="2022-01" db="EMBL/GenBank/DDBJ databases">
        <authorList>
            <person name="Yamashiro T."/>
            <person name="Shiraishi A."/>
            <person name="Satake H."/>
            <person name="Nakayama K."/>
        </authorList>
    </citation>
    <scope>NUCLEOTIDE SEQUENCE</scope>
</reference>
<comment type="caution">
    <text evidence="2">The sequence shown here is derived from an EMBL/GenBank/DDBJ whole genome shotgun (WGS) entry which is preliminary data.</text>
</comment>
<gene>
    <name evidence="2" type="ORF">Tco_0824120</name>
</gene>
<proteinExistence type="predicted"/>
<dbReference type="EMBL" id="BQNB010012387">
    <property type="protein sequence ID" value="GJT02951.1"/>
    <property type="molecule type" value="Genomic_DNA"/>
</dbReference>